<evidence type="ECO:0000313" key="1">
    <source>
        <dbReference type="EMBL" id="RXE55984.1"/>
    </source>
</evidence>
<name>A0A498H0W9_9EURY</name>
<sequence>MGVTSGAEIDIRDLDTIREEQQIDIYLYFEEDLARESTLEKDIEEYSDVPDFERPFIRLDRFLQFANESDPQFAHRLSDIPLVIEILAYGELFQEGQAGTTPYVKGLMPFLDELELEDVPVTP</sequence>
<dbReference type="EMBL" id="LHQS01000002">
    <property type="protein sequence ID" value="RXE55984.1"/>
    <property type="molecule type" value="Genomic_DNA"/>
</dbReference>
<keyword evidence="2" id="KW-1185">Reference proteome</keyword>
<evidence type="ECO:0000313" key="2">
    <source>
        <dbReference type="Proteomes" id="UP000290932"/>
    </source>
</evidence>
<organism evidence="1 2">
    <name type="scientific">Methanoculleus taiwanensis</name>
    <dbReference type="NCBI Taxonomy" id="1550565"/>
    <lineage>
        <taxon>Archaea</taxon>
        <taxon>Methanobacteriati</taxon>
        <taxon>Methanobacteriota</taxon>
        <taxon>Stenosarchaea group</taxon>
        <taxon>Methanomicrobia</taxon>
        <taxon>Methanomicrobiales</taxon>
        <taxon>Methanomicrobiaceae</taxon>
        <taxon>Methanoculleus</taxon>
    </lineage>
</organism>
<gene>
    <name evidence="1" type="ORF">ABH15_07215</name>
</gene>
<reference evidence="1 2" key="1">
    <citation type="journal article" date="2015" name="Int. J. Syst. Evol. Microbiol.">
        <title>Methanoculleus taiwanensis sp. nov., a methanogen isolated from deep marine sediment at the deformation front area near Taiwan.</title>
        <authorList>
            <person name="Weng C.Y."/>
            <person name="Chen S.C."/>
            <person name="Lai M.C."/>
            <person name="Wu S.Y."/>
            <person name="Lin S."/>
            <person name="Yang T.F."/>
            <person name="Chen P.C."/>
        </authorList>
    </citation>
    <scope>NUCLEOTIDE SEQUENCE [LARGE SCALE GENOMIC DNA]</scope>
    <source>
        <strain evidence="1 2">CYW4</strain>
    </source>
</reference>
<protein>
    <submittedName>
        <fullName evidence="1">Uncharacterized protein</fullName>
    </submittedName>
</protein>
<dbReference type="AlphaFoldDB" id="A0A498H0W9"/>
<comment type="caution">
    <text evidence="1">The sequence shown here is derived from an EMBL/GenBank/DDBJ whole genome shotgun (WGS) entry which is preliminary data.</text>
</comment>
<proteinExistence type="predicted"/>
<dbReference type="Proteomes" id="UP000290932">
    <property type="component" value="Unassembled WGS sequence"/>
</dbReference>
<accession>A0A498H0W9</accession>